<evidence type="ECO:0000313" key="2">
    <source>
        <dbReference type="Proteomes" id="UP000245449"/>
    </source>
</evidence>
<keyword evidence="2" id="KW-1185">Reference proteome</keyword>
<dbReference type="Proteomes" id="UP000245449">
    <property type="component" value="Unassembled WGS sequence"/>
</dbReference>
<dbReference type="AlphaFoldDB" id="A0A2U1JJA7"/>
<sequence length="142" mass="16665">MMRLKKIFLILFLIVGMQYSYCQIYKFQSTGFSVLEKNDKGDWGKWSDLQNTSLIITLDTNKNRIIIYSQEIQLYKIVNYETKQVSGDNEINAFTCSNDDGEPFVISIITRKNQGNRKQLYINQKKVIIVYNIVNFIDTIKK</sequence>
<dbReference type="RefSeq" id="WP_116724953.1">
    <property type="nucleotide sequence ID" value="NZ_QCZI01000009.1"/>
</dbReference>
<dbReference type="OrthoDB" id="1272076at2"/>
<accession>A0A2U1JJA7</accession>
<dbReference type="EMBL" id="QCZI01000009">
    <property type="protein sequence ID" value="PWA05079.1"/>
    <property type="molecule type" value="Genomic_DNA"/>
</dbReference>
<gene>
    <name evidence="1" type="ORF">DB895_08605</name>
</gene>
<evidence type="ECO:0000313" key="1">
    <source>
        <dbReference type="EMBL" id="PWA05079.1"/>
    </source>
</evidence>
<organism evidence="1 2">
    <name type="scientific">Flavobacterium psychrotolerans</name>
    <dbReference type="NCBI Taxonomy" id="2169410"/>
    <lineage>
        <taxon>Bacteria</taxon>
        <taxon>Pseudomonadati</taxon>
        <taxon>Bacteroidota</taxon>
        <taxon>Flavobacteriia</taxon>
        <taxon>Flavobacteriales</taxon>
        <taxon>Flavobacteriaceae</taxon>
        <taxon>Flavobacterium</taxon>
    </lineage>
</organism>
<name>A0A2U1JJA7_9FLAO</name>
<comment type="caution">
    <text evidence="1">The sequence shown here is derived from an EMBL/GenBank/DDBJ whole genome shotgun (WGS) entry which is preliminary data.</text>
</comment>
<proteinExistence type="predicted"/>
<reference evidence="1 2" key="1">
    <citation type="submission" date="2018-04" db="EMBL/GenBank/DDBJ databases">
        <title>Flavobacterium sp. nov., isolated from glacier ice.</title>
        <authorList>
            <person name="Liu Q."/>
            <person name="Xin Y.-H."/>
        </authorList>
    </citation>
    <scope>NUCLEOTIDE SEQUENCE [LARGE SCALE GENOMIC DNA]</scope>
    <source>
        <strain evidence="1 2">RB1R5</strain>
    </source>
</reference>
<protein>
    <submittedName>
        <fullName evidence="1">Uncharacterized protein</fullName>
    </submittedName>
</protein>